<gene>
    <name evidence="1" type="ORF">J7337_003531</name>
</gene>
<dbReference type="GeneID" id="68311388"/>
<dbReference type="AlphaFoldDB" id="A0A9P8DKH3"/>
<evidence type="ECO:0000313" key="1">
    <source>
        <dbReference type="EMBL" id="KAG9503580.1"/>
    </source>
</evidence>
<accession>A0A9P8DKH3</accession>
<dbReference type="RefSeq" id="XP_044682580.1">
    <property type="nucleotide sequence ID" value="XM_044821247.1"/>
</dbReference>
<dbReference type="KEGG" id="fmu:J7337_003531"/>
<protein>
    <submittedName>
        <fullName evidence="1">Uncharacterized protein</fullName>
    </submittedName>
</protein>
<name>A0A9P8DKH3_9HYPO</name>
<organism evidence="1 2">
    <name type="scientific">Fusarium musae</name>
    <dbReference type="NCBI Taxonomy" id="1042133"/>
    <lineage>
        <taxon>Eukaryota</taxon>
        <taxon>Fungi</taxon>
        <taxon>Dikarya</taxon>
        <taxon>Ascomycota</taxon>
        <taxon>Pezizomycotina</taxon>
        <taxon>Sordariomycetes</taxon>
        <taxon>Hypocreomycetidae</taxon>
        <taxon>Hypocreales</taxon>
        <taxon>Nectriaceae</taxon>
        <taxon>Fusarium</taxon>
    </lineage>
</organism>
<keyword evidence="2" id="KW-1185">Reference proteome</keyword>
<dbReference type="EMBL" id="JAHBCI010000003">
    <property type="protein sequence ID" value="KAG9503580.1"/>
    <property type="molecule type" value="Genomic_DNA"/>
</dbReference>
<sequence length="122" mass="14161">MREVSQAERDFQNLIEPLNTRFRDYQRQDPYEYRMIDIDGMDPIKVLSTFHSNEKARRFINDVAKLCTKPTFIPVLNQTVSTSGEPGKISPCAFILAHAVQVLLFAPQDWDPNRVYTRDQNA</sequence>
<proteinExistence type="predicted"/>
<evidence type="ECO:0000313" key="2">
    <source>
        <dbReference type="Proteomes" id="UP000827133"/>
    </source>
</evidence>
<comment type="caution">
    <text evidence="1">The sequence shown here is derived from an EMBL/GenBank/DDBJ whole genome shotgun (WGS) entry which is preliminary data.</text>
</comment>
<dbReference type="Proteomes" id="UP000827133">
    <property type="component" value="Unassembled WGS sequence"/>
</dbReference>
<reference evidence="1" key="1">
    <citation type="journal article" date="2021" name="Mol. Plant Microbe Interact.">
        <title>Telomere to telomere genome assembly of Fusarium musae F31, causal agent of crown rot disease of banana.</title>
        <authorList>
            <person name="Degradi L."/>
            <person name="Tava V."/>
            <person name="Kunova A."/>
            <person name="Cortesi P."/>
            <person name="Saracchi M."/>
            <person name="Pasquali M."/>
        </authorList>
    </citation>
    <scope>NUCLEOTIDE SEQUENCE</scope>
    <source>
        <strain evidence="1">F31</strain>
    </source>
</reference>